<organism evidence="1 2">
    <name type="scientific">Enterovibrio coralii</name>
    <dbReference type="NCBI Taxonomy" id="294935"/>
    <lineage>
        <taxon>Bacteria</taxon>
        <taxon>Pseudomonadati</taxon>
        <taxon>Pseudomonadota</taxon>
        <taxon>Gammaproteobacteria</taxon>
        <taxon>Vibrionales</taxon>
        <taxon>Vibrionaceae</taxon>
        <taxon>Enterovibrio</taxon>
    </lineage>
</organism>
<evidence type="ECO:0000313" key="2">
    <source>
        <dbReference type="Proteomes" id="UP000070529"/>
    </source>
</evidence>
<dbReference type="EMBL" id="LNTY01000036">
    <property type="protein sequence ID" value="KXF81127.1"/>
    <property type="molecule type" value="Genomic_DNA"/>
</dbReference>
<dbReference type="AlphaFoldDB" id="A0A135I6U3"/>
<evidence type="ECO:0000313" key="1">
    <source>
        <dbReference type="EMBL" id="KXF81127.1"/>
    </source>
</evidence>
<proteinExistence type="predicted"/>
<keyword evidence="2" id="KW-1185">Reference proteome</keyword>
<comment type="caution">
    <text evidence="1">The sequence shown here is derived from an EMBL/GenBank/DDBJ whole genome shotgun (WGS) entry which is preliminary data.</text>
</comment>
<reference evidence="1 2" key="1">
    <citation type="submission" date="2015-11" db="EMBL/GenBank/DDBJ databases">
        <title>Genomic Taxonomy of the Vibrionaceae.</title>
        <authorList>
            <person name="Gomez-Gil B."/>
            <person name="Enciso-Ibarra J."/>
        </authorList>
    </citation>
    <scope>NUCLEOTIDE SEQUENCE [LARGE SCALE GENOMIC DNA]</scope>
    <source>
        <strain evidence="1 2">CAIM 912</strain>
    </source>
</reference>
<accession>A0A135I6U3</accession>
<dbReference type="OrthoDB" id="6293517at2"/>
<dbReference type="Proteomes" id="UP000070529">
    <property type="component" value="Unassembled WGS sequence"/>
</dbReference>
<dbReference type="STRING" id="294935.ATN88_19450"/>
<name>A0A135I6U3_9GAMM</name>
<evidence type="ECO:0008006" key="3">
    <source>
        <dbReference type="Google" id="ProtNLM"/>
    </source>
</evidence>
<sequence length="76" mass="7919">MRLTLLAVTVLTLSACSDYDPIPVSQCNKVVSHAQKVLGALAPAANELMSQCKAASDSERGCVLASTKKGQLAQCL</sequence>
<dbReference type="RefSeq" id="WP_067417983.1">
    <property type="nucleotide sequence ID" value="NZ_LNTY01000036.1"/>
</dbReference>
<protein>
    <recommendedName>
        <fullName evidence="3">Lipoprotein</fullName>
    </recommendedName>
</protein>
<dbReference type="PROSITE" id="PS51257">
    <property type="entry name" value="PROKAR_LIPOPROTEIN"/>
    <property type="match status" value="1"/>
</dbReference>
<gene>
    <name evidence="1" type="ORF">ATN88_19450</name>
</gene>